<dbReference type="PANTHER" id="PTHR10340:SF34">
    <property type="entry name" value="SPHINGOMYELIN PHOSPHODIESTERASE"/>
    <property type="match status" value="1"/>
</dbReference>
<dbReference type="GO" id="GO:0006685">
    <property type="term" value="P:sphingomyelin catabolic process"/>
    <property type="evidence" value="ECO:0007669"/>
    <property type="project" value="TreeGrafter"/>
</dbReference>
<dbReference type="InterPro" id="IPR004843">
    <property type="entry name" value="Calcineurin-like_PHP"/>
</dbReference>
<dbReference type="InterPro" id="IPR008139">
    <property type="entry name" value="SaposinB_dom"/>
</dbReference>
<dbReference type="OrthoDB" id="282973at2759"/>
<evidence type="ECO:0000256" key="8">
    <source>
        <dbReference type="ARBA" id="ARBA00022833"/>
    </source>
</evidence>
<keyword evidence="11 13" id="KW-0326">Glycosidase</keyword>
<sequence length="856" mass="98343">MISMVGDDGEWKEMINNEKNRMTFIDSLLNLSVQETLDGLDFDWEYPCYEYKSYYTQFISELKANIKKNPDIRPSFLLTTAVGAGKGTIDDCYEITALGRLLDFIHLMTYDYHSIYDIVTGYSSPVYPKSVEQGAARQYNTQWSANYLVQQGVPKEKILIGLEGLGHTFQLKDPLVSDFQAPVLGVGYGSGWITFIDYCLLTRTAGSHWDDEAKVNFTFIRDQWANCGDVRGAMEKVLFVKQNGYGGAFSWALHLDDPTDICQHGMTFPIHRTVAQYLLPVNNYARSIIIDDDTVDQEWYMNELIDEDDVRLKSKLAEYRHRTEHSHYLNLIKLSLKSNTSRAYCEFCQLIVPVARVLIERNQSQHIENVVIGFCKEFKLIDEPVCIGAVHEYKDAVIEVVGSSKLTSKQLCALAFDCEKQSQVPVLNWNVTFPDVPKPPASPPQPPPVCNIHIDFSYQPGSMADCPQPLCCRYGTPAPGHIGAGFWGDFRNCDLPLWTAEKILEYIVEIEEFDIIYYTGDLPPHNVWNQSRADQLYSIATITSLLKKYFPNKMFYPAIGNHEAAPCNLFPTPLIKSDNISWLYTSLADHWIQLGLSEETRSSILYGAFYTTLVRKRLRLISLNMNYCSSENYWLFINSTDPLDQLQWFVSWLQYAEDHNEKVHIIAHHPPRSCLASFSWNFYKIINRYENTISGQFYGHTHNDEIIMFYDEIDKIRPVSMAYVTPSLTTFSFLNPGYRIYTADGDHVNSTFWILDHRTVIMNLTATNLFNKTMFIDEYSVKNAYQMDYLFPNDWNDLINRLLTNIDGDLMGLVYQYYTKSFANGTACDINCRRGLLCDFQTARSDIPCPNLFHLS</sequence>
<evidence type="ECO:0000256" key="12">
    <source>
        <dbReference type="ARBA" id="ARBA00047268"/>
    </source>
</evidence>
<keyword evidence="8" id="KW-0862">Zinc</keyword>
<name>A0A813ZJZ7_9BILA</name>
<dbReference type="InterPro" id="IPR011001">
    <property type="entry name" value="Saposin-like"/>
</dbReference>
<comment type="catalytic activity">
    <reaction evidence="12">
        <text>a sphingomyelin + H2O = phosphocholine + an N-acylsphing-4-enine + H(+)</text>
        <dbReference type="Rhea" id="RHEA:19253"/>
        <dbReference type="ChEBI" id="CHEBI:15377"/>
        <dbReference type="ChEBI" id="CHEBI:15378"/>
        <dbReference type="ChEBI" id="CHEBI:17636"/>
        <dbReference type="ChEBI" id="CHEBI:52639"/>
        <dbReference type="ChEBI" id="CHEBI:295975"/>
        <dbReference type="EC" id="3.1.4.12"/>
    </reaction>
    <physiologicalReaction direction="left-to-right" evidence="12">
        <dbReference type="Rhea" id="RHEA:19254"/>
    </physiologicalReaction>
</comment>
<dbReference type="Pfam" id="PF19272">
    <property type="entry name" value="ASMase_C"/>
    <property type="match status" value="1"/>
</dbReference>
<dbReference type="GO" id="GO:0005615">
    <property type="term" value="C:extracellular space"/>
    <property type="evidence" value="ECO:0007669"/>
    <property type="project" value="TreeGrafter"/>
</dbReference>
<evidence type="ECO:0000256" key="1">
    <source>
        <dbReference type="ARBA" id="ARBA00001947"/>
    </source>
</evidence>
<dbReference type="PROSITE" id="PS50015">
    <property type="entry name" value="SAP_B"/>
    <property type="match status" value="1"/>
</dbReference>
<dbReference type="GO" id="GO:0016020">
    <property type="term" value="C:membrane"/>
    <property type="evidence" value="ECO:0007669"/>
    <property type="project" value="GOC"/>
</dbReference>
<dbReference type="GO" id="GO:0046513">
    <property type="term" value="P:ceramide biosynthetic process"/>
    <property type="evidence" value="ECO:0007669"/>
    <property type="project" value="UniProtKB-ARBA"/>
</dbReference>
<comment type="caution">
    <text evidence="16">The sequence shown here is derived from an EMBL/GenBank/DDBJ whole genome shotgun (WGS) entry which is preliminary data.</text>
</comment>
<protein>
    <recommendedName>
        <fullName evidence="19">Sphingomyelin phosphodiesterase</fullName>
    </recommendedName>
</protein>
<evidence type="ECO:0000313" key="17">
    <source>
        <dbReference type="EMBL" id="CAF3683096.1"/>
    </source>
</evidence>
<dbReference type="InterPro" id="IPR045473">
    <property type="entry name" value="ASM_C"/>
</dbReference>
<dbReference type="Gene3D" id="3.60.21.10">
    <property type="match status" value="1"/>
</dbReference>
<evidence type="ECO:0000256" key="3">
    <source>
        <dbReference type="ARBA" id="ARBA00008234"/>
    </source>
</evidence>
<evidence type="ECO:0000313" key="16">
    <source>
        <dbReference type="EMBL" id="CAF0900514.1"/>
    </source>
</evidence>
<dbReference type="Pfam" id="PF00149">
    <property type="entry name" value="Metallophos"/>
    <property type="match status" value="1"/>
</dbReference>
<dbReference type="SUPFAM" id="SSF56300">
    <property type="entry name" value="Metallo-dependent phosphatases"/>
    <property type="match status" value="1"/>
</dbReference>
<comment type="similarity">
    <text evidence="3">Belongs to the acid sphingomyelinase family.</text>
</comment>
<keyword evidence="10" id="KW-0325">Glycoprotein</keyword>
<accession>A0A813ZJZ7</accession>
<keyword evidence="6" id="KW-0732">Signal</keyword>
<dbReference type="InterPro" id="IPR029052">
    <property type="entry name" value="Metallo-depent_PP-like"/>
</dbReference>
<dbReference type="PANTHER" id="PTHR10340">
    <property type="entry name" value="SPHINGOMYELIN PHOSPHODIESTERASE"/>
    <property type="match status" value="1"/>
</dbReference>
<dbReference type="InterPro" id="IPR017853">
    <property type="entry name" value="GH"/>
</dbReference>
<evidence type="ECO:0000256" key="11">
    <source>
        <dbReference type="ARBA" id="ARBA00023295"/>
    </source>
</evidence>
<dbReference type="EMBL" id="CAJNOQ010001518">
    <property type="protein sequence ID" value="CAF0900514.1"/>
    <property type="molecule type" value="Genomic_DNA"/>
</dbReference>
<dbReference type="Gene3D" id="3.10.50.10">
    <property type="match status" value="1"/>
</dbReference>
<keyword evidence="18" id="KW-1185">Reference proteome</keyword>
<dbReference type="PROSITE" id="PS51910">
    <property type="entry name" value="GH18_2"/>
    <property type="match status" value="1"/>
</dbReference>
<dbReference type="Pfam" id="PF00704">
    <property type="entry name" value="Glyco_hydro_18"/>
    <property type="match status" value="1"/>
</dbReference>
<comment type="subcellular location">
    <subcellularLocation>
        <location evidence="2">Secreted</location>
    </subcellularLocation>
</comment>
<dbReference type="SMART" id="SM00636">
    <property type="entry name" value="Glyco_18"/>
    <property type="match status" value="1"/>
</dbReference>
<dbReference type="GO" id="GO:0004568">
    <property type="term" value="F:chitinase activity"/>
    <property type="evidence" value="ECO:0007669"/>
    <property type="project" value="UniProtKB-ARBA"/>
</dbReference>
<evidence type="ECO:0000256" key="5">
    <source>
        <dbReference type="ARBA" id="ARBA00022723"/>
    </source>
</evidence>
<dbReference type="InterPro" id="IPR001223">
    <property type="entry name" value="Glyco_hydro18_cat"/>
</dbReference>
<dbReference type="InterPro" id="IPR041805">
    <property type="entry name" value="ASMase/PPN1_MPP"/>
</dbReference>
<dbReference type="Gene3D" id="3.20.20.80">
    <property type="entry name" value="Glycosidases"/>
    <property type="match status" value="1"/>
</dbReference>
<feature type="domain" description="GH18" evidence="15">
    <location>
        <begin position="1"/>
        <end position="281"/>
    </location>
</feature>
<evidence type="ECO:0000256" key="7">
    <source>
        <dbReference type="ARBA" id="ARBA00022801"/>
    </source>
</evidence>
<organism evidence="16 18">
    <name type="scientific">Didymodactylos carnosus</name>
    <dbReference type="NCBI Taxonomy" id="1234261"/>
    <lineage>
        <taxon>Eukaryota</taxon>
        <taxon>Metazoa</taxon>
        <taxon>Spiralia</taxon>
        <taxon>Gnathifera</taxon>
        <taxon>Rotifera</taxon>
        <taxon>Eurotatoria</taxon>
        <taxon>Bdelloidea</taxon>
        <taxon>Philodinida</taxon>
        <taxon>Philodinidae</taxon>
        <taxon>Didymodactylos</taxon>
    </lineage>
</organism>
<gene>
    <name evidence="16" type="ORF">GPM918_LOCUS8610</name>
    <name evidence="17" type="ORF">SRO942_LOCUS8610</name>
</gene>
<dbReference type="Gene3D" id="1.10.225.10">
    <property type="entry name" value="Saposin-like"/>
    <property type="match status" value="1"/>
</dbReference>
<dbReference type="Proteomes" id="UP000663829">
    <property type="component" value="Unassembled WGS sequence"/>
</dbReference>
<keyword evidence="7 13" id="KW-0378">Hydrolase</keyword>
<evidence type="ECO:0000256" key="13">
    <source>
        <dbReference type="RuleBase" id="RU000489"/>
    </source>
</evidence>
<evidence type="ECO:0000256" key="2">
    <source>
        <dbReference type="ARBA" id="ARBA00004613"/>
    </source>
</evidence>
<keyword evidence="9" id="KW-1015">Disulfide bond</keyword>
<dbReference type="CDD" id="cd00842">
    <property type="entry name" value="MPP_ASMase"/>
    <property type="match status" value="1"/>
</dbReference>
<dbReference type="GO" id="GO:0005764">
    <property type="term" value="C:lysosome"/>
    <property type="evidence" value="ECO:0007669"/>
    <property type="project" value="TreeGrafter"/>
</dbReference>
<reference evidence="16" key="1">
    <citation type="submission" date="2021-02" db="EMBL/GenBank/DDBJ databases">
        <authorList>
            <person name="Nowell W R."/>
        </authorList>
    </citation>
    <scope>NUCLEOTIDE SEQUENCE</scope>
</reference>
<proteinExistence type="inferred from homology"/>
<comment type="cofactor">
    <cofactor evidence="1">
        <name>Zn(2+)</name>
        <dbReference type="ChEBI" id="CHEBI:29105"/>
    </cofactor>
</comment>
<evidence type="ECO:0000256" key="4">
    <source>
        <dbReference type="ARBA" id="ARBA00022525"/>
    </source>
</evidence>
<dbReference type="GO" id="GO:0008061">
    <property type="term" value="F:chitin binding"/>
    <property type="evidence" value="ECO:0007669"/>
    <property type="project" value="InterPro"/>
</dbReference>
<evidence type="ECO:0000259" key="14">
    <source>
        <dbReference type="PROSITE" id="PS50015"/>
    </source>
</evidence>
<dbReference type="GO" id="GO:0046872">
    <property type="term" value="F:metal ion binding"/>
    <property type="evidence" value="ECO:0007669"/>
    <property type="project" value="UniProtKB-KW"/>
</dbReference>
<dbReference type="SMART" id="SM00741">
    <property type="entry name" value="SapB"/>
    <property type="match status" value="1"/>
</dbReference>
<dbReference type="EMBL" id="CAJOBC010001518">
    <property type="protein sequence ID" value="CAF3683096.1"/>
    <property type="molecule type" value="Genomic_DNA"/>
</dbReference>
<dbReference type="SUPFAM" id="SSF51445">
    <property type="entry name" value="(Trans)glycosidases"/>
    <property type="match status" value="1"/>
</dbReference>
<dbReference type="PROSITE" id="PS01095">
    <property type="entry name" value="GH18_1"/>
    <property type="match status" value="1"/>
</dbReference>
<evidence type="ECO:0000256" key="6">
    <source>
        <dbReference type="ARBA" id="ARBA00022729"/>
    </source>
</evidence>
<dbReference type="SUPFAM" id="SSF47862">
    <property type="entry name" value="Saposin"/>
    <property type="match status" value="1"/>
</dbReference>
<dbReference type="SUPFAM" id="SSF54556">
    <property type="entry name" value="Chitinase insertion domain"/>
    <property type="match status" value="1"/>
</dbReference>
<dbReference type="GO" id="GO:0005975">
    <property type="term" value="P:carbohydrate metabolic process"/>
    <property type="evidence" value="ECO:0007669"/>
    <property type="project" value="InterPro"/>
</dbReference>
<feature type="domain" description="Saposin B-type" evidence="14">
    <location>
        <begin position="341"/>
        <end position="422"/>
    </location>
</feature>
<evidence type="ECO:0008006" key="19">
    <source>
        <dbReference type="Google" id="ProtNLM"/>
    </source>
</evidence>
<evidence type="ECO:0000256" key="9">
    <source>
        <dbReference type="ARBA" id="ARBA00023157"/>
    </source>
</evidence>
<dbReference type="GO" id="GO:0006032">
    <property type="term" value="P:chitin catabolic process"/>
    <property type="evidence" value="ECO:0007669"/>
    <property type="project" value="UniProtKB-ARBA"/>
</dbReference>
<keyword evidence="4" id="KW-0964">Secreted</keyword>
<dbReference type="AlphaFoldDB" id="A0A813ZJZ7"/>
<evidence type="ECO:0000256" key="10">
    <source>
        <dbReference type="ARBA" id="ARBA00023180"/>
    </source>
</evidence>
<evidence type="ECO:0000259" key="15">
    <source>
        <dbReference type="PROSITE" id="PS51910"/>
    </source>
</evidence>
<dbReference type="InterPro" id="IPR011583">
    <property type="entry name" value="Chitinase_II/V-like_cat"/>
</dbReference>
<evidence type="ECO:0000313" key="18">
    <source>
        <dbReference type="Proteomes" id="UP000663829"/>
    </source>
</evidence>
<dbReference type="InterPro" id="IPR029070">
    <property type="entry name" value="Chitinase_insertion_sf"/>
</dbReference>
<dbReference type="GO" id="GO:0061750">
    <property type="term" value="F:acid sphingomyelin phosphodiesterase activity"/>
    <property type="evidence" value="ECO:0007669"/>
    <property type="project" value="TreeGrafter"/>
</dbReference>
<dbReference type="InterPro" id="IPR001579">
    <property type="entry name" value="Glyco_hydro_18_chit_AS"/>
</dbReference>
<dbReference type="Proteomes" id="UP000681722">
    <property type="component" value="Unassembled WGS sequence"/>
</dbReference>
<keyword evidence="5" id="KW-0479">Metal-binding</keyword>